<reference evidence="1" key="1">
    <citation type="journal article" date="2023" name="G3 (Bethesda)">
        <title>A reference genome for the long-term kleptoplast-retaining sea slug Elysia crispata morphotype clarki.</title>
        <authorList>
            <person name="Eastman K.E."/>
            <person name="Pendleton A.L."/>
            <person name="Shaikh M.A."/>
            <person name="Suttiyut T."/>
            <person name="Ogas R."/>
            <person name="Tomko P."/>
            <person name="Gavelis G."/>
            <person name="Widhalm J.R."/>
            <person name="Wisecaver J.H."/>
        </authorList>
    </citation>
    <scope>NUCLEOTIDE SEQUENCE</scope>
    <source>
        <strain evidence="1">ECLA1</strain>
    </source>
</reference>
<proteinExistence type="predicted"/>
<gene>
    <name evidence="1" type="ORF">RRG08_039480</name>
</gene>
<evidence type="ECO:0000313" key="1">
    <source>
        <dbReference type="EMBL" id="KAK3748227.1"/>
    </source>
</evidence>
<evidence type="ECO:0000313" key="2">
    <source>
        <dbReference type="Proteomes" id="UP001283361"/>
    </source>
</evidence>
<name>A0AAE0YKU8_9GAST</name>
<protein>
    <submittedName>
        <fullName evidence="1">Uncharacterized protein</fullName>
    </submittedName>
</protein>
<keyword evidence="2" id="KW-1185">Reference proteome</keyword>
<organism evidence="1 2">
    <name type="scientific">Elysia crispata</name>
    <name type="common">lettuce slug</name>
    <dbReference type="NCBI Taxonomy" id="231223"/>
    <lineage>
        <taxon>Eukaryota</taxon>
        <taxon>Metazoa</taxon>
        <taxon>Spiralia</taxon>
        <taxon>Lophotrochozoa</taxon>
        <taxon>Mollusca</taxon>
        <taxon>Gastropoda</taxon>
        <taxon>Heterobranchia</taxon>
        <taxon>Euthyneura</taxon>
        <taxon>Panpulmonata</taxon>
        <taxon>Sacoglossa</taxon>
        <taxon>Placobranchoidea</taxon>
        <taxon>Plakobranchidae</taxon>
        <taxon>Elysia</taxon>
    </lineage>
</organism>
<comment type="caution">
    <text evidence="1">The sequence shown here is derived from an EMBL/GenBank/DDBJ whole genome shotgun (WGS) entry which is preliminary data.</text>
</comment>
<dbReference type="Proteomes" id="UP001283361">
    <property type="component" value="Unassembled WGS sequence"/>
</dbReference>
<dbReference type="EMBL" id="JAWDGP010006036">
    <property type="protein sequence ID" value="KAK3748227.1"/>
    <property type="molecule type" value="Genomic_DNA"/>
</dbReference>
<dbReference type="AlphaFoldDB" id="A0AAE0YKU8"/>
<sequence>MDEMEGMDIDKMGIESLRGYVEGEECDGSGAVEMVRVVAPVRLCFLFLHAPLFLSHPARRTIMSQVSEGIKLHISHCLVVSDVQYSMLSNQPMNPCKPEYCFYIL</sequence>
<accession>A0AAE0YKU8</accession>